<reference evidence="3" key="1">
    <citation type="submission" date="2018-07" db="EMBL/GenBank/DDBJ databases">
        <authorList>
            <person name="Quirk P.G."/>
            <person name="Krulwich T.A."/>
        </authorList>
    </citation>
    <scope>NUCLEOTIDE SEQUENCE</scope>
    <source>
        <strain evidence="3">96224</strain>
    </source>
</reference>
<sequence length="202" mass="22900">MRLISSILLAAFLSTQVFAEPGAEAEKSPEIKVQTFSCGKILKVKSSNIQNALQFINKKYEKASGACQKKSNCLKKWYYKYRKYDEYTGNSFSKIGKDDILLRKSISVKTKRRRFQNRFYVIARCSPNTNCQYKGIVRKPYFRKRDFLCHKTIDGKMASKIPDGFPQPSAPTSPDGKEIEVVPLTPKPAFSPSDTSKSTSNV</sequence>
<keyword evidence="2" id="KW-0732">Signal</keyword>
<dbReference type="AlphaFoldDB" id="A0A381LIV8"/>
<accession>A0A381LIV8</accession>
<evidence type="ECO:0000256" key="2">
    <source>
        <dbReference type="SAM" id="SignalP"/>
    </source>
</evidence>
<organism evidence="3">
    <name type="scientific">Blumeria graminis f. sp. tritici 96224</name>
    <dbReference type="NCBI Taxonomy" id="1268274"/>
    <lineage>
        <taxon>Eukaryota</taxon>
        <taxon>Fungi</taxon>
        <taxon>Dikarya</taxon>
        <taxon>Ascomycota</taxon>
        <taxon>Pezizomycotina</taxon>
        <taxon>Leotiomycetes</taxon>
        <taxon>Erysiphales</taxon>
        <taxon>Erysiphaceae</taxon>
        <taxon>Blumeria</taxon>
    </lineage>
</organism>
<feature type="region of interest" description="Disordered" evidence="1">
    <location>
        <begin position="160"/>
        <end position="202"/>
    </location>
</feature>
<feature type="signal peptide" evidence="2">
    <location>
        <begin position="1"/>
        <end position="19"/>
    </location>
</feature>
<proteinExistence type="predicted"/>
<protein>
    <submittedName>
        <fullName evidence="3">BgtE-5993</fullName>
    </submittedName>
</protein>
<dbReference type="OrthoDB" id="10322902at2759"/>
<evidence type="ECO:0000256" key="1">
    <source>
        <dbReference type="SAM" id="MobiDB-lite"/>
    </source>
</evidence>
<evidence type="ECO:0000313" key="3">
    <source>
        <dbReference type="EMBL" id="SUZ13813.1"/>
    </source>
</evidence>
<dbReference type="EMBL" id="UIGY01000248">
    <property type="protein sequence ID" value="SUZ13813.1"/>
    <property type="molecule type" value="Genomic_DNA"/>
</dbReference>
<gene>
    <name evidence="3" type="ORF">BGT96224V2_LOCUS6979</name>
</gene>
<feature type="compositionally biased region" description="Polar residues" evidence="1">
    <location>
        <begin position="192"/>
        <end position="202"/>
    </location>
</feature>
<feature type="chain" id="PRO_5016962926" evidence="2">
    <location>
        <begin position="20"/>
        <end position="202"/>
    </location>
</feature>
<name>A0A381LIV8_BLUGR</name>